<proteinExistence type="predicted"/>
<protein>
    <submittedName>
        <fullName evidence="1">Uncharacterized protein</fullName>
    </submittedName>
</protein>
<accession>A0A645FZ04</accession>
<comment type="caution">
    <text evidence="1">The sequence shown here is derived from an EMBL/GenBank/DDBJ whole genome shotgun (WGS) entry which is preliminary data.</text>
</comment>
<evidence type="ECO:0000313" key="1">
    <source>
        <dbReference type="EMBL" id="MPN18942.1"/>
    </source>
</evidence>
<organism evidence="1">
    <name type="scientific">bioreactor metagenome</name>
    <dbReference type="NCBI Taxonomy" id="1076179"/>
    <lineage>
        <taxon>unclassified sequences</taxon>
        <taxon>metagenomes</taxon>
        <taxon>ecological metagenomes</taxon>
    </lineage>
</organism>
<gene>
    <name evidence="1" type="ORF">SDC9_166307</name>
</gene>
<name>A0A645FZ04_9ZZZZ</name>
<reference evidence="1" key="1">
    <citation type="submission" date="2019-08" db="EMBL/GenBank/DDBJ databases">
        <authorList>
            <person name="Kucharzyk K."/>
            <person name="Murdoch R.W."/>
            <person name="Higgins S."/>
            <person name="Loffler F."/>
        </authorList>
    </citation>
    <scope>NUCLEOTIDE SEQUENCE</scope>
</reference>
<sequence>MGPLLFQSYPVCDIPTRRDETRDLHGAVEQGSDGFFFVEECTILAAVDERFLEYAARKNGVPQVPEECLVVVIRLDQGW</sequence>
<dbReference type="EMBL" id="VSSQ01066386">
    <property type="protein sequence ID" value="MPN18942.1"/>
    <property type="molecule type" value="Genomic_DNA"/>
</dbReference>
<dbReference type="AlphaFoldDB" id="A0A645FZ04"/>